<evidence type="ECO:0000256" key="2">
    <source>
        <dbReference type="SAM" id="SignalP"/>
    </source>
</evidence>
<dbReference type="STRING" id="1810504.PG2T_06845"/>
<dbReference type="AlphaFoldDB" id="A0A1B1YTB6"/>
<evidence type="ECO:0000313" key="4">
    <source>
        <dbReference type="Proteomes" id="UP000092952"/>
    </source>
</evidence>
<feature type="region of interest" description="Disordered" evidence="1">
    <location>
        <begin position="27"/>
        <end position="46"/>
    </location>
</feature>
<evidence type="ECO:0000313" key="3">
    <source>
        <dbReference type="EMBL" id="ANX03937.1"/>
    </source>
</evidence>
<feature type="compositionally biased region" description="Low complexity" evidence="1">
    <location>
        <begin position="27"/>
        <end position="37"/>
    </location>
</feature>
<dbReference type="OrthoDB" id="9778934at2"/>
<dbReference type="GO" id="GO:0006878">
    <property type="term" value="P:intracellular copper ion homeostasis"/>
    <property type="evidence" value="ECO:0007669"/>
    <property type="project" value="InterPro"/>
</dbReference>
<dbReference type="InterPro" id="IPR007939">
    <property type="entry name" value="Cu-R_B_prcur"/>
</dbReference>
<evidence type="ECO:0008006" key="5">
    <source>
        <dbReference type="Google" id="ProtNLM"/>
    </source>
</evidence>
<dbReference type="RefSeq" id="WP_068803699.1">
    <property type="nucleotide sequence ID" value="NZ_CP014671.1"/>
</dbReference>
<evidence type="ECO:0000256" key="1">
    <source>
        <dbReference type="SAM" id="MobiDB-lite"/>
    </source>
</evidence>
<gene>
    <name evidence="3" type="ORF">PG2T_06845</name>
</gene>
<keyword evidence="4" id="KW-1185">Reference proteome</keyword>
<organism evidence="3 4">
    <name type="scientific">Immundisolibacter cernigliae</name>
    <dbReference type="NCBI Taxonomy" id="1810504"/>
    <lineage>
        <taxon>Bacteria</taxon>
        <taxon>Pseudomonadati</taxon>
        <taxon>Pseudomonadota</taxon>
        <taxon>Gammaproteobacteria</taxon>
        <taxon>Immundisolibacterales</taxon>
        <taxon>Immundisolibacteraceae</taxon>
        <taxon>Immundisolibacter</taxon>
    </lineage>
</organism>
<protein>
    <recommendedName>
        <fullName evidence="5">Copper resistance protein CopB</fullName>
    </recommendedName>
</protein>
<proteinExistence type="predicted"/>
<feature type="chain" id="PRO_5008533024" description="Copper resistance protein CopB" evidence="2">
    <location>
        <begin position="27"/>
        <end position="298"/>
    </location>
</feature>
<dbReference type="Proteomes" id="UP000092952">
    <property type="component" value="Chromosome"/>
</dbReference>
<sequence>MNRPTTIRPAAVLLGALFLVTSPTMAAEPEAASPAQEQEQHEHGSMPMEAGVEEGHDLEGDQPLRDGAGSMSQGMDMDMGAMQGGRAPADARDPNAWADGYEYTGMPGFEQTDQMAIGLFLLDEFEFVSGNEGDGGAWSLQAAYGGDTNKFWLRSQGLKVGGQPVDSETTAELLWWRGYAPFWGSVMGVRQDFGTGAHTWAAFGVEGLAPYWFEIQATGYVGDDGRLAARFKASYDLLFTNHLILAPSFESNAYSRSEPERGLGSGVSNVEFGLRLRYEVRRKFGPYMSRPGRLFGLR</sequence>
<dbReference type="KEGG" id="gbi:PG2T_06845"/>
<keyword evidence="2" id="KW-0732">Signal</keyword>
<dbReference type="EMBL" id="CP014671">
    <property type="protein sequence ID" value="ANX03937.1"/>
    <property type="molecule type" value="Genomic_DNA"/>
</dbReference>
<dbReference type="GO" id="GO:0005507">
    <property type="term" value="F:copper ion binding"/>
    <property type="evidence" value="ECO:0007669"/>
    <property type="project" value="InterPro"/>
</dbReference>
<dbReference type="GO" id="GO:0009279">
    <property type="term" value="C:cell outer membrane"/>
    <property type="evidence" value="ECO:0007669"/>
    <property type="project" value="InterPro"/>
</dbReference>
<name>A0A1B1YTB6_9GAMM</name>
<dbReference type="Pfam" id="PF05275">
    <property type="entry name" value="CopB"/>
    <property type="match status" value="1"/>
</dbReference>
<feature type="region of interest" description="Disordered" evidence="1">
    <location>
        <begin position="53"/>
        <end position="73"/>
    </location>
</feature>
<feature type="signal peptide" evidence="2">
    <location>
        <begin position="1"/>
        <end position="26"/>
    </location>
</feature>
<dbReference type="InParanoid" id="A0A1B1YTB6"/>
<accession>A0A1B1YTB6</accession>
<feature type="compositionally biased region" description="Basic and acidic residues" evidence="1">
    <location>
        <begin position="53"/>
        <end position="64"/>
    </location>
</feature>
<reference evidence="4" key="1">
    <citation type="submission" date="2016-03" db="EMBL/GenBank/DDBJ databases">
        <title>Complete genome sequence of Solimmundus cernigliae, representing a novel lineage of polycyclic aromatic hydrocarbon degraders within the Gammaproteobacteria.</title>
        <authorList>
            <person name="Singleton D.R."/>
            <person name="Dickey A.N."/>
            <person name="Scholl E.H."/>
            <person name="Wright F.A."/>
            <person name="Aitken M.D."/>
        </authorList>
    </citation>
    <scope>NUCLEOTIDE SEQUENCE [LARGE SCALE GENOMIC DNA]</scope>
    <source>
        <strain evidence="4">TR3.2</strain>
    </source>
</reference>